<protein>
    <recommendedName>
        <fullName evidence="4">Cytochrome C551</fullName>
    </recommendedName>
</protein>
<organism evidence="2 3">
    <name type="scientific">Flavobacterium bernardetii</name>
    <dbReference type="NCBI Taxonomy" id="2813823"/>
    <lineage>
        <taxon>Bacteria</taxon>
        <taxon>Pseudomonadati</taxon>
        <taxon>Bacteroidota</taxon>
        <taxon>Flavobacteriia</taxon>
        <taxon>Flavobacteriales</taxon>
        <taxon>Flavobacteriaceae</taxon>
        <taxon>Flavobacterium</taxon>
    </lineage>
</organism>
<evidence type="ECO:0000256" key="1">
    <source>
        <dbReference type="SAM" id="MobiDB-lite"/>
    </source>
</evidence>
<dbReference type="PROSITE" id="PS51257">
    <property type="entry name" value="PROKAR_LIPOPROTEIN"/>
    <property type="match status" value="1"/>
</dbReference>
<dbReference type="EMBL" id="JACRUN010000001">
    <property type="protein sequence ID" value="MBC5834096.1"/>
    <property type="molecule type" value="Genomic_DNA"/>
</dbReference>
<dbReference type="Proteomes" id="UP000605990">
    <property type="component" value="Unassembled WGS sequence"/>
</dbReference>
<sequence>MKKYLFIAIISGFVTSCTNDSSEVLLPQNKKMETADFSDMEKDTIIITNTTNTTTTNPDPDSDTGGQGGSTPIKPPTP</sequence>
<gene>
    <name evidence="2" type="ORF">H8R27_04285</name>
</gene>
<comment type="caution">
    <text evidence="2">The sequence shown here is derived from an EMBL/GenBank/DDBJ whole genome shotgun (WGS) entry which is preliminary data.</text>
</comment>
<keyword evidence="3" id="KW-1185">Reference proteome</keyword>
<dbReference type="RefSeq" id="WP_166125309.1">
    <property type="nucleotide sequence ID" value="NZ_JAANOQ010000001.1"/>
</dbReference>
<feature type="region of interest" description="Disordered" evidence="1">
    <location>
        <begin position="49"/>
        <end position="78"/>
    </location>
</feature>
<evidence type="ECO:0008006" key="4">
    <source>
        <dbReference type="Google" id="ProtNLM"/>
    </source>
</evidence>
<accession>A0ABR7IWD0</accession>
<evidence type="ECO:0000313" key="2">
    <source>
        <dbReference type="EMBL" id="MBC5834096.1"/>
    </source>
</evidence>
<evidence type="ECO:0000313" key="3">
    <source>
        <dbReference type="Proteomes" id="UP000605990"/>
    </source>
</evidence>
<name>A0ABR7IWD0_9FLAO</name>
<proteinExistence type="predicted"/>
<reference evidence="2 3" key="1">
    <citation type="submission" date="2020-08" db="EMBL/GenBank/DDBJ databases">
        <title>Description of novel Flavobacterium F-408 isolate.</title>
        <authorList>
            <person name="Saticioglu I.B."/>
            <person name="Duman M."/>
            <person name="Altun S."/>
        </authorList>
    </citation>
    <scope>NUCLEOTIDE SEQUENCE [LARGE SCALE GENOMIC DNA]</scope>
    <source>
        <strain evidence="2 3">F-408</strain>
    </source>
</reference>